<proteinExistence type="predicted"/>
<dbReference type="RefSeq" id="WP_230774593.1">
    <property type="nucleotide sequence ID" value="NZ_JAJMQV010000058.1"/>
</dbReference>
<evidence type="ECO:0000313" key="1">
    <source>
        <dbReference type="EMBL" id="MDM4019421.1"/>
    </source>
</evidence>
<evidence type="ECO:0000313" key="2">
    <source>
        <dbReference type="Proteomes" id="UP001239462"/>
    </source>
</evidence>
<comment type="caution">
    <text evidence="1">The sequence shown here is derived from an EMBL/GenBank/DDBJ whole genome shotgun (WGS) entry which is preliminary data.</text>
</comment>
<dbReference type="Proteomes" id="UP001239462">
    <property type="component" value="Unassembled WGS sequence"/>
</dbReference>
<dbReference type="EMBL" id="JASZZN010000047">
    <property type="protein sequence ID" value="MDM4019421.1"/>
    <property type="molecule type" value="Genomic_DNA"/>
</dbReference>
<keyword evidence="2" id="KW-1185">Reference proteome</keyword>
<sequence length="174" mass="19245">MEASMKRRHLLTLGAASVCCSAAPNEASAADQHRLHKFLLGSPFNINRASPPITYREQPINIIRLDSGTLHLDANDRLVGKIHAHVAQYNDINLDVSFAVFDENTELLGTARHTEVVRKVYISAMMATTENWIIDFGRSKTFHNASKLAVAFHDVPVPNPFEKGEPADARESPS</sequence>
<name>A0ABT7PSX4_9BACT</name>
<accession>A0ABT7PSX4</accession>
<reference evidence="1 2" key="1">
    <citation type="submission" date="2023-06" db="EMBL/GenBank/DDBJ databases">
        <title>Roseiconus lacunae JC819 isolated from Gulf of Mannar region, Tamil Nadu.</title>
        <authorList>
            <person name="Pk S."/>
            <person name="Ch S."/>
            <person name="Ch V.R."/>
        </authorList>
    </citation>
    <scope>NUCLEOTIDE SEQUENCE [LARGE SCALE GENOMIC DNA]</scope>
    <source>
        <strain evidence="1 2">JC819</strain>
    </source>
</reference>
<protein>
    <submittedName>
        <fullName evidence="1">Uncharacterized protein</fullName>
    </submittedName>
</protein>
<gene>
    <name evidence="1" type="ORF">QTN89_28460</name>
</gene>
<organism evidence="1 2">
    <name type="scientific">Roseiconus lacunae</name>
    <dbReference type="NCBI Taxonomy" id="2605694"/>
    <lineage>
        <taxon>Bacteria</taxon>
        <taxon>Pseudomonadati</taxon>
        <taxon>Planctomycetota</taxon>
        <taxon>Planctomycetia</taxon>
        <taxon>Pirellulales</taxon>
        <taxon>Pirellulaceae</taxon>
        <taxon>Roseiconus</taxon>
    </lineage>
</organism>